<evidence type="ECO:0000256" key="2">
    <source>
        <dbReference type="ARBA" id="ARBA00023239"/>
    </source>
</evidence>
<protein>
    <recommendedName>
        <fullName evidence="3">Class II aldolase/adducin N-terminal domain-containing protein</fullName>
    </recommendedName>
</protein>
<gene>
    <name evidence="4" type="ORF">METZ01_LOCUS176093</name>
</gene>
<dbReference type="Pfam" id="PF00596">
    <property type="entry name" value="Aldolase_II"/>
    <property type="match status" value="1"/>
</dbReference>
<name>A0A382CBL7_9ZZZZ</name>
<dbReference type="PANTHER" id="PTHR22789">
    <property type="entry name" value="FUCULOSE PHOSPHATE ALDOLASE"/>
    <property type="match status" value="1"/>
</dbReference>
<evidence type="ECO:0000256" key="1">
    <source>
        <dbReference type="ARBA" id="ARBA00022723"/>
    </source>
</evidence>
<accession>A0A382CBL7</accession>
<dbReference type="InterPro" id="IPR001303">
    <property type="entry name" value="Aldolase_II/adducin_N"/>
</dbReference>
<dbReference type="GO" id="GO:0016832">
    <property type="term" value="F:aldehyde-lyase activity"/>
    <property type="evidence" value="ECO:0007669"/>
    <property type="project" value="TreeGrafter"/>
</dbReference>
<dbReference type="GO" id="GO:0005829">
    <property type="term" value="C:cytosol"/>
    <property type="evidence" value="ECO:0007669"/>
    <property type="project" value="TreeGrafter"/>
</dbReference>
<feature type="non-terminal residue" evidence="4">
    <location>
        <position position="461"/>
    </location>
</feature>
<dbReference type="InterPro" id="IPR036409">
    <property type="entry name" value="Aldolase_II/adducin_N_sf"/>
</dbReference>
<dbReference type="SMART" id="SM01007">
    <property type="entry name" value="Aldolase_II"/>
    <property type="match status" value="1"/>
</dbReference>
<dbReference type="EMBL" id="UINC01033639">
    <property type="protein sequence ID" value="SVB23239.1"/>
    <property type="molecule type" value="Genomic_DNA"/>
</dbReference>
<sequence length="461" mass="52399">MKNNWSKNFANKYIKKYKKLGFSKDLALRVYTTHLLGRNKELVLHGGGNTSVKTTIKDIDGKKYSVLCVKGSGWDMADIEPEGLPAVKLEPLLGLKKKKYLSDEDMVNFQKKNLINIKSPNPSVETFLHAFLPFKFVDHTHADAIVNVTNRPGALKFCNKIFGDKVGIVPYVMPGFMLAKKVYEIYSKNPKLNCLILMNHGIFTFADSAKEAYDLMIKYVSQAERAVRKLKSKKIKQIKKFSTKFNAHEIAPIIRGLLSENKDQKFVVNYRLNKHLKYFINGKNVRTYSSKGTATPDHVIRVKPFPLVITPKKNSSIEEFKITAKKAFENYRKKYIHYFNVNKKKAKGKKVMLDTSPRVVLVQNVGMFSVGKDLGAAKIAGDLTETNAKVITSVEETSNYRFISERDLFDIEYWSLEQAKIKKKKKLLEGNVVVITGSTGTIGFETYKMFKSYGAEVILLD</sequence>
<evidence type="ECO:0000259" key="3">
    <source>
        <dbReference type="SMART" id="SM01007"/>
    </source>
</evidence>
<keyword evidence="2" id="KW-0456">Lyase</keyword>
<dbReference type="GO" id="GO:0046872">
    <property type="term" value="F:metal ion binding"/>
    <property type="evidence" value="ECO:0007669"/>
    <property type="project" value="UniProtKB-KW"/>
</dbReference>
<dbReference type="PANTHER" id="PTHR22789:SF0">
    <property type="entry name" value="3-OXO-TETRONATE 4-PHOSPHATE DECARBOXYLASE-RELATED"/>
    <property type="match status" value="1"/>
</dbReference>
<organism evidence="4">
    <name type="scientific">marine metagenome</name>
    <dbReference type="NCBI Taxonomy" id="408172"/>
    <lineage>
        <taxon>unclassified sequences</taxon>
        <taxon>metagenomes</taxon>
        <taxon>ecological metagenomes</taxon>
    </lineage>
</organism>
<dbReference type="Gene3D" id="3.40.225.10">
    <property type="entry name" value="Class II aldolase/adducin N-terminal domain"/>
    <property type="match status" value="1"/>
</dbReference>
<dbReference type="GO" id="GO:0019323">
    <property type="term" value="P:pentose catabolic process"/>
    <property type="evidence" value="ECO:0007669"/>
    <property type="project" value="TreeGrafter"/>
</dbReference>
<dbReference type="SUPFAM" id="SSF53639">
    <property type="entry name" value="AraD/HMP-PK domain-like"/>
    <property type="match status" value="1"/>
</dbReference>
<evidence type="ECO:0000313" key="4">
    <source>
        <dbReference type="EMBL" id="SVB23239.1"/>
    </source>
</evidence>
<dbReference type="AlphaFoldDB" id="A0A382CBL7"/>
<feature type="domain" description="Class II aldolase/adducin N-terminal" evidence="3">
    <location>
        <begin position="28"/>
        <end position="227"/>
    </location>
</feature>
<proteinExistence type="predicted"/>
<dbReference type="Gene3D" id="3.40.50.720">
    <property type="entry name" value="NAD(P)-binding Rossmann-like Domain"/>
    <property type="match status" value="1"/>
</dbReference>
<keyword evidence="1" id="KW-0479">Metal-binding</keyword>
<dbReference type="SUPFAM" id="SSF51735">
    <property type="entry name" value="NAD(P)-binding Rossmann-fold domains"/>
    <property type="match status" value="1"/>
</dbReference>
<dbReference type="InterPro" id="IPR050197">
    <property type="entry name" value="Aldolase_class_II_sugar_metab"/>
</dbReference>
<dbReference type="InterPro" id="IPR036291">
    <property type="entry name" value="NAD(P)-bd_dom_sf"/>
</dbReference>
<reference evidence="4" key="1">
    <citation type="submission" date="2018-05" db="EMBL/GenBank/DDBJ databases">
        <authorList>
            <person name="Lanie J.A."/>
            <person name="Ng W.-L."/>
            <person name="Kazmierczak K.M."/>
            <person name="Andrzejewski T.M."/>
            <person name="Davidsen T.M."/>
            <person name="Wayne K.J."/>
            <person name="Tettelin H."/>
            <person name="Glass J.I."/>
            <person name="Rusch D."/>
            <person name="Podicherti R."/>
            <person name="Tsui H.-C.T."/>
            <person name="Winkler M.E."/>
        </authorList>
    </citation>
    <scope>NUCLEOTIDE SEQUENCE</scope>
</reference>